<dbReference type="RefSeq" id="WP_241034147.1">
    <property type="nucleotide sequence ID" value="NZ_BAAAJF010000034.1"/>
</dbReference>
<evidence type="ECO:0000313" key="2">
    <source>
        <dbReference type="EMBL" id="MCH6164112.1"/>
    </source>
</evidence>
<organism evidence="2 3">
    <name type="scientific">Pseudonocardia alaniniphila</name>
    <dbReference type="NCBI Taxonomy" id="75291"/>
    <lineage>
        <taxon>Bacteria</taxon>
        <taxon>Bacillati</taxon>
        <taxon>Actinomycetota</taxon>
        <taxon>Actinomycetes</taxon>
        <taxon>Pseudonocardiales</taxon>
        <taxon>Pseudonocardiaceae</taxon>
        <taxon>Pseudonocardia</taxon>
    </lineage>
</organism>
<dbReference type="PANTHER" id="PTHR33215">
    <property type="entry name" value="PROTEIN DISTAL ANTENNA"/>
    <property type="match status" value="1"/>
</dbReference>
<gene>
    <name evidence="2" type="ORF">MMF94_00330</name>
</gene>
<protein>
    <submittedName>
        <fullName evidence="2">Transposase</fullName>
    </submittedName>
</protein>
<evidence type="ECO:0000256" key="1">
    <source>
        <dbReference type="SAM" id="MobiDB-lite"/>
    </source>
</evidence>
<reference evidence="2 3" key="1">
    <citation type="submission" date="2022-03" db="EMBL/GenBank/DDBJ databases">
        <title>Pseudonocardia alaer sp. nov., a novel actinomycete isolated from reed forest soil.</title>
        <authorList>
            <person name="Wang L."/>
        </authorList>
    </citation>
    <scope>NUCLEOTIDE SEQUENCE [LARGE SCALE GENOMIC DNA]</scope>
    <source>
        <strain evidence="2 3">Y-16303</strain>
    </source>
</reference>
<dbReference type="Proteomes" id="UP001299970">
    <property type="component" value="Unassembled WGS sequence"/>
</dbReference>
<dbReference type="InterPro" id="IPR036388">
    <property type="entry name" value="WH-like_DNA-bd_sf"/>
</dbReference>
<dbReference type="InterPro" id="IPR009057">
    <property type="entry name" value="Homeodomain-like_sf"/>
</dbReference>
<sequence>MPAPFPPEFKRRAVQMARESDKSVTEVARELGVSPSALRNWITQSDIDEGRKPGLSSQDRSELAELRREKFRLETENEILRRAAAFFAREIHPK</sequence>
<accession>A0ABS9T6F8</accession>
<dbReference type="EMBL" id="JAKXMK010000001">
    <property type="protein sequence ID" value="MCH6164112.1"/>
    <property type="molecule type" value="Genomic_DNA"/>
</dbReference>
<evidence type="ECO:0000313" key="3">
    <source>
        <dbReference type="Proteomes" id="UP001299970"/>
    </source>
</evidence>
<keyword evidence="3" id="KW-1185">Reference proteome</keyword>
<dbReference type="PANTHER" id="PTHR33215:SF13">
    <property type="entry name" value="PROTEIN DISTAL ANTENNA"/>
    <property type="match status" value="1"/>
</dbReference>
<feature type="region of interest" description="Disordered" evidence="1">
    <location>
        <begin position="1"/>
        <end position="21"/>
    </location>
</feature>
<dbReference type="InterPro" id="IPR051839">
    <property type="entry name" value="RD_transcriptional_regulator"/>
</dbReference>
<dbReference type="InterPro" id="IPR002514">
    <property type="entry name" value="Transposase_8"/>
</dbReference>
<dbReference type="Pfam" id="PF01527">
    <property type="entry name" value="HTH_Tnp_1"/>
    <property type="match status" value="1"/>
</dbReference>
<proteinExistence type="predicted"/>
<name>A0ABS9T6F8_9PSEU</name>
<dbReference type="Gene3D" id="1.10.10.10">
    <property type="entry name" value="Winged helix-like DNA-binding domain superfamily/Winged helix DNA-binding domain"/>
    <property type="match status" value="1"/>
</dbReference>
<dbReference type="SUPFAM" id="SSF46689">
    <property type="entry name" value="Homeodomain-like"/>
    <property type="match status" value="1"/>
</dbReference>
<comment type="caution">
    <text evidence="2">The sequence shown here is derived from an EMBL/GenBank/DDBJ whole genome shotgun (WGS) entry which is preliminary data.</text>
</comment>